<dbReference type="EMBL" id="LQRT01000024">
    <property type="protein sequence ID" value="KZS39573.1"/>
    <property type="molecule type" value="Genomic_DNA"/>
</dbReference>
<protein>
    <submittedName>
        <fullName evidence="1">Uncharacterized protein</fullName>
    </submittedName>
</protein>
<reference evidence="1 2" key="1">
    <citation type="submission" date="2016-01" db="EMBL/GenBank/DDBJ databases">
        <title>The draft genome sequence of Aquimarina sp. RZW4-3-2.</title>
        <authorList>
            <person name="Wang Y."/>
        </authorList>
    </citation>
    <scope>NUCLEOTIDE SEQUENCE [LARGE SCALE GENOMIC DNA]</scope>
    <source>
        <strain evidence="1 2">RZW4-3-2</strain>
    </source>
</reference>
<gene>
    <name evidence="1" type="ORF">AWE51_07925</name>
</gene>
<accession>A0A162Z5B7</accession>
<dbReference type="Proteomes" id="UP000076715">
    <property type="component" value="Unassembled WGS sequence"/>
</dbReference>
<sequence>MKLNLIVEAFNVGKLPKQGCISIYGNFFGKPGDTISSIKEISIDNNSLVFRLGDSKILSIESPEEISYDSNSIVISKSTSVKVDNEEYLPVGGKEALNLYNW</sequence>
<name>A0A162Z5B7_9FLAO</name>
<dbReference type="STRING" id="1642818.AWE51_07925"/>
<dbReference type="AlphaFoldDB" id="A0A162Z5B7"/>
<evidence type="ECO:0000313" key="1">
    <source>
        <dbReference type="EMBL" id="KZS39573.1"/>
    </source>
</evidence>
<proteinExistence type="predicted"/>
<keyword evidence="2" id="KW-1185">Reference proteome</keyword>
<organism evidence="1 2">
    <name type="scientific">Aquimarina aggregata</name>
    <dbReference type="NCBI Taxonomy" id="1642818"/>
    <lineage>
        <taxon>Bacteria</taxon>
        <taxon>Pseudomonadati</taxon>
        <taxon>Bacteroidota</taxon>
        <taxon>Flavobacteriia</taxon>
        <taxon>Flavobacteriales</taxon>
        <taxon>Flavobacteriaceae</taxon>
        <taxon>Aquimarina</taxon>
    </lineage>
</organism>
<comment type="caution">
    <text evidence="1">The sequence shown here is derived from an EMBL/GenBank/DDBJ whole genome shotgun (WGS) entry which is preliminary data.</text>
</comment>
<dbReference type="OrthoDB" id="9981538at2"/>
<dbReference type="RefSeq" id="WP_066315152.1">
    <property type="nucleotide sequence ID" value="NZ_LQRT01000024.1"/>
</dbReference>
<evidence type="ECO:0000313" key="2">
    <source>
        <dbReference type="Proteomes" id="UP000076715"/>
    </source>
</evidence>